<feature type="region of interest" description="Disordered" evidence="1">
    <location>
        <begin position="1"/>
        <end position="74"/>
    </location>
</feature>
<evidence type="ECO:0000256" key="1">
    <source>
        <dbReference type="SAM" id="MobiDB-lite"/>
    </source>
</evidence>
<feature type="compositionally biased region" description="Polar residues" evidence="1">
    <location>
        <begin position="1"/>
        <end position="15"/>
    </location>
</feature>
<dbReference type="Proteomes" id="UP000756921">
    <property type="component" value="Unassembled WGS sequence"/>
</dbReference>
<feature type="compositionally biased region" description="Basic and acidic residues" evidence="1">
    <location>
        <begin position="50"/>
        <end position="72"/>
    </location>
</feature>
<proteinExistence type="predicted"/>
<accession>A0A9P6KLW7</accession>
<name>A0A9P6KLW7_9PLEO</name>
<evidence type="ECO:0000313" key="2">
    <source>
        <dbReference type="EMBL" id="KAF9731948.1"/>
    </source>
</evidence>
<dbReference type="EMBL" id="WJXW01000011">
    <property type="protein sequence ID" value="KAF9731948.1"/>
    <property type="molecule type" value="Genomic_DNA"/>
</dbReference>
<organism evidence="2 3">
    <name type="scientific">Paraphaeosphaeria minitans</name>
    <dbReference type="NCBI Taxonomy" id="565426"/>
    <lineage>
        <taxon>Eukaryota</taxon>
        <taxon>Fungi</taxon>
        <taxon>Dikarya</taxon>
        <taxon>Ascomycota</taxon>
        <taxon>Pezizomycotina</taxon>
        <taxon>Dothideomycetes</taxon>
        <taxon>Pleosporomycetidae</taxon>
        <taxon>Pleosporales</taxon>
        <taxon>Massarineae</taxon>
        <taxon>Didymosphaeriaceae</taxon>
        <taxon>Paraphaeosphaeria</taxon>
    </lineage>
</organism>
<comment type="caution">
    <text evidence="2">The sequence shown here is derived from an EMBL/GenBank/DDBJ whole genome shotgun (WGS) entry which is preliminary data.</text>
</comment>
<gene>
    <name evidence="2" type="ORF">PMIN01_09877</name>
</gene>
<reference evidence="2" key="1">
    <citation type="journal article" date="2020" name="Mol. Plant Microbe Interact.">
        <title>Genome Sequence of the Biocontrol Agent Coniothyrium minitans strain Conio (IMI 134523).</title>
        <authorList>
            <person name="Patel D."/>
            <person name="Shittu T.A."/>
            <person name="Baroncelli R."/>
            <person name="Muthumeenakshi S."/>
            <person name="Osborne T.H."/>
            <person name="Janganan T.K."/>
            <person name="Sreenivasaprasad S."/>
        </authorList>
    </citation>
    <scope>NUCLEOTIDE SEQUENCE</scope>
    <source>
        <strain evidence="2">Conio</strain>
    </source>
</reference>
<evidence type="ECO:0000313" key="3">
    <source>
        <dbReference type="Proteomes" id="UP000756921"/>
    </source>
</evidence>
<protein>
    <submittedName>
        <fullName evidence="2">Uncharacterized protein</fullName>
    </submittedName>
</protein>
<dbReference type="AlphaFoldDB" id="A0A9P6KLW7"/>
<sequence length="225" mass="24629">MATAAEQQDSRQAQAKAQADDGHLWSSGPAHSAAGADPPHGACRHGQVLSRHDKATSARHPTSDTRHSDPRTVRQSFQCVSIAPSAAGLPHAFMGGGKRFAWSKLCSGAETPLRGSAASLLSIPPTRPGRAMSMAILRRWFHEGQWTTPLRLPRRSVFLSHLLRRTVPFDTRRAVYPDHHQRPRNPSDCGPTPHVRVAEDCSVVQCEAIYPGYIQPPGFLDRWAA</sequence>
<keyword evidence="3" id="KW-1185">Reference proteome</keyword>